<dbReference type="AlphaFoldDB" id="A0A4U5M1Q8"/>
<reference evidence="1 2" key="2">
    <citation type="journal article" date="2019" name="G3 (Bethesda)">
        <title>Hybrid Assembly of the Genome of the Entomopathogenic Nematode Steinernema carpocapsae Identifies the X-Chromosome.</title>
        <authorList>
            <person name="Serra L."/>
            <person name="Macchietto M."/>
            <person name="Macias-Munoz A."/>
            <person name="McGill C.J."/>
            <person name="Rodriguez I.M."/>
            <person name="Rodriguez B."/>
            <person name="Murad R."/>
            <person name="Mortazavi A."/>
        </authorList>
    </citation>
    <scope>NUCLEOTIDE SEQUENCE [LARGE SCALE GENOMIC DNA]</scope>
    <source>
        <strain evidence="1 2">ALL</strain>
    </source>
</reference>
<dbReference type="Proteomes" id="UP000298663">
    <property type="component" value="Unassembled WGS sequence"/>
</dbReference>
<reference evidence="1 2" key="1">
    <citation type="journal article" date="2015" name="Genome Biol.">
        <title>Comparative genomics of Steinernema reveals deeply conserved gene regulatory networks.</title>
        <authorList>
            <person name="Dillman A.R."/>
            <person name="Macchietto M."/>
            <person name="Porter C.F."/>
            <person name="Rogers A."/>
            <person name="Williams B."/>
            <person name="Antoshechkin I."/>
            <person name="Lee M.M."/>
            <person name="Goodwin Z."/>
            <person name="Lu X."/>
            <person name="Lewis E.E."/>
            <person name="Goodrich-Blair H."/>
            <person name="Stock S.P."/>
            <person name="Adams B.J."/>
            <person name="Sternberg P.W."/>
            <person name="Mortazavi A."/>
        </authorList>
    </citation>
    <scope>NUCLEOTIDE SEQUENCE [LARGE SCALE GENOMIC DNA]</scope>
    <source>
        <strain evidence="1 2">ALL</strain>
    </source>
</reference>
<gene>
    <name evidence="1" type="ORF">L596_026558</name>
</gene>
<protein>
    <submittedName>
        <fullName evidence="1">Uncharacterized protein</fullName>
    </submittedName>
</protein>
<accession>A0A4U5M1Q8</accession>
<organism evidence="1 2">
    <name type="scientific">Steinernema carpocapsae</name>
    <name type="common">Entomopathogenic nematode</name>
    <dbReference type="NCBI Taxonomy" id="34508"/>
    <lineage>
        <taxon>Eukaryota</taxon>
        <taxon>Metazoa</taxon>
        <taxon>Ecdysozoa</taxon>
        <taxon>Nematoda</taxon>
        <taxon>Chromadorea</taxon>
        <taxon>Rhabditida</taxon>
        <taxon>Tylenchina</taxon>
        <taxon>Panagrolaimomorpha</taxon>
        <taxon>Strongyloidoidea</taxon>
        <taxon>Steinernematidae</taxon>
        <taxon>Steinernema</taxon>
    </lineage>
</organism>
<sequence>MVFTTREEPIVQIHSLSDISAYASQPLPGILSIDYAFLWGYSEKAANLFPILPLQFSKIHFNFASLHSNALPLPVYFRQFLIQQLHSSVLSDLTCHIENELYIDEALFKFCTSTLFEKLEWNATSSLSAALVTSIFEFWTTQAWEDAQHDRTLKIYFVKDNCEHLINFLKLVKEEVIGEETYETVLTYSTTAINESDLKKQVKMELMRREYNHCLTMTLRNMK</sequence>
<name>A0A4U5M1Q8_STECR</name>
<dbReference type="EMBL" id="AZBU02000010">
    <property type="protein sequence ID" value="TKR62629.1"/>
    <property type="molecule type" value="Genomic_DNA"/>
</dbReference>
<evidence type="ECO:0000313" key="2">
    <source>
        <dbReference type="Proteomes" id="UP000298663"/>
    </source>
</evidence>
<evidence type="ECO:0000313" key="1">
    <source>
        <dbReference type="EMBL" id="TKR62629.1"/>
    </source>
</evidence>
<proteinExistence type="predicted"/>
<comment type="caution">
    <text evidence="1">The sequence shown here is derived from an EMBL/GenBank/DDBJ whole genome shotgun (WGS) entry which is preliminary data.</text>
</comment>
<keyword evidence="2" id="KW-1185">Reference proteome</keyword>